<protein>
    <submittedName>
        <fullName evidence="2">Putative secreted protein</fullName>
    </submittedName>
</protein>
<feature type="compositionally biased region" description="Low complexity" evidence="1">
    <location>
        <begin position="55"/>
        <end position="68"/>
    </location>
</feature>
<reference evidence="2" key="1">
    <citation type="submission" date="2019-12" db="EMBL/GenBank/DDBJ databases">
        <title>An insight into the sialome of adult female Ixodes ricinus ticks feeding for 6 days.</title>
        <authorList>
            <person name="Perner J."/>
            <person name="Ribeiro J.M.C."/>
        </authorList>
    </citation>
    <scope>NUCLEOTIDE SEQUENCE</scope>
    <source>
        <strain evidence="2">Semi-engorged</strain>
        <tissue evidence="2">Salivary glands</tissue>
    </source>
</reference>
<dbReference type="EMBL" id="GIFC01000249">
    <property type="protein sequence ID" value="MXU82332.1"/>
    <property type="molecule type" value="Transcribed_RNA"/>
</dbReference>
<sequence length="68" mass="7180">MTSSFLFFFRLAAEASSRPLSRSASPRSRRFEEALPLATADAKPDARSSVRSDGAWAASVAPTSSSAS</sequence>
<feature type="region of interest" description="Disordered" evidence="1">
    <location>
        <begin position="35"/>
        <end position="68"/>
    </location>
</feature>
<evidence type="ECO:0000256" key="1">
    <source>
        <dbReference type="SAM" id="MobiDB-lite"/>
    </source>
</evidence>
<proteinExistence type="predicted"/>
<dbReference type="AlphaFoldDB" id="A0A6B0TR06"/>
<name>A0A6B0TR06_IXORI</name>
<accession>A0A6B0TR06</accession>
<organism evidence="2">
    <name type="scientific">Ixodes ricinus</name>
    <name type="common">Common tick</name>
    <name type="synonym">Acarus ricinus</name>
    <dbReference type="NCBI Taxonomy" id="34613"/>
    <lineage>
        <taxon>Eukaryota</taxon>
        <taxon>Metazoa</taxon>
        <taxon>Ecdysozoa</taxon>
        <taxon>Arthropoda</taxon>
        <taxon>Chelicerata</taxon>
        <taxon>Arachnida</taxon>
        <taxon>Acari</taxon>
        <taxon>Parasitiformes</taxon>
        <taxon>Ixodida</taxon>
        <taxon>Ixodoidea</taxon>
        <taxon>Ixodidae</taxon>
        <taxon>Ixodinae</taxon>
        <taxon>Ixodes</taxon>
    </lineage>
</organism>
<evidence type="ECO:0000313" key="2">
    <source>
        <dbReference type="EMBL" id="MXU82332.1"/>
    </source>
</evidence>